<dbReference type="EMBL" id="KV419257">
    <property type="protein sequence ID" value="KZP01978.1"/>
    <property type="molecule type" value="Genomic_DNA"/>
</dbReference>
<reference evidence="1" key="1">
    <citation type="journal article" date="2016" name="Mol. Biol. Evol.">
        <title>Comparative Genomics of Early-Diverging Mushroom-Forming Fungi Provides Insights into the Origins of Lignocellulose Decay Capabilities.</title>
        <authorList>
            <person name="Nagy L.G."/>
            <person name="Riley R."/>
            <person name="Tritt A."/>
            <person name="Adam C."/>
            <person name="Daum C."/>
            <person name="Floudas D."/>
            <person name="Sun H."/>
            <person name="Yadav J.S."/>
            <person name="Pangilinan J."/>
            <person name="Larsson K.H."/>
            <person name="Matsuura K."/>
            <person name="Barry K."/>
            <person name="Labutti K."/>
            <person name="Kuo R."/>
            <person name="Ohm R.A."/>
            <person name="Bhattacharya S.S."/>
            <person name="Shirouzu T."/>
            <person name="Yoshinaga Y."/>
            <person name="Martin F.M."/>
            <person name="Grigoriev I.V."/>
            <person name="Hibbett D.S."/>
        </authorList>
    </citation>
    <scope>NUCLEOTIDE SEQUENCE [LARGE SCALE GENOMIC DNA]</scope>
    <source>
        <strain evidence="1">CBS 109695</strain>
    </source>
</reference>
<accession>A0A167SJE7</accession>
<feature type="non-terminal residue" evidence="1">
    <location>
        <position position="1"/>
    </location>
</feature>
<sequence>LHKLYHTALLSAGIWDDDAFCSDFGTILGAVITARVPLSCTAIDTLLGLSLPSEQTVSRLGSVLRWGDEEPIQLLHTSFFDYLTLPDLKEPWAINIKHSNEQITRRCIILLEQELKENICNLTL</sequence>
<dbReference type="AlphaFoldDB" id="A0A167SJE7"/>
<feature type="non-terminal residue" evidence="1">
    <location>
        <position position="124"/>
    </location>
</feature>
<proteinExistence type="predicted"/>
<protein>
    <submittedName>
        <fullName evidence="1">Uncharacterized protein</fullName>
    </submittedName>
</protein>
<evidence type="ECO:0000313" key="1">
    <source>
        <dbReference type="EMBL" id="KZP01978.1"/>
    </source>
</evidence>
<dbReference type="OrthoDB" id="163438at2759"/>
<organism evidence="1">
    <name type="scientific">Athelia psychrophila</name>
    <dbReference type="NCBI Taxonomy" id="1759441"/>
    <lineage>
        <taxon>Eukaryota</taxon>
        <taxon>Fungi</taxon>
        <taxon>Dikarya</taxon>
        <taxon>Basidiomycota</taxon>
        <taxon>Agaricomycotina</taxon>
        <taxon>Agaricomycetes</taxon>
        <taxon>Agaricomycetidae</taxon>
        <taxon>Atheliales</taxon>
        <taxon>Atheliaceae</taxon>
        <taxon>Athelia</taxon>
    </lineage>
</organism>
<dbReference type="STRING" id="436010.A0A167SJE7"/>
<gene>
    <name evidence="1" type="ORF">FIBSPDRAFT_809098</name>
</gene>
<name>A0A167SJE7_9AGAM</name>